<dbReference type="Gene3D" id="3.40.1190.20">
    <property type="match status" value="1"/>
</dbReference>
<keyword evidence="1" id="KW-0418">Kinase</keyword>
<dbReference type="Proteomes" id="UP000244803">
    <property type="component" value="Chromosome 1"/>
</dbReference>
<evidence type="ECO:0000313" key="2">
    <source>
        <dbReference type="Proteomes" id="UP000244803"/>
    </source>
</evidence>
<dbReference type="InterPro" id="IPR029056">
    <property type="entry name" value="Ribokinase-like"/>
</dbReference>
<reference evidence="1" key="1">
    <citation type="submission" date="2022-07" db="EMBL/GenBank/DDBJ databases">
        <title>Evaluation of T. orientalis genome assembly methods using nanopore sequencing and analysis of variation between genomes.</title>
        <authorList>
            <person name="Yam J."/>
            <person name="Micallef M.L."/>
            <person name="Liu M."/>
            <person name="Djordjevic S.P."/>
            <person name="Bogema D.R."/>
            <person name="Jenkins C."/>
        </authorList>
    </citation>
    <scope>NUCLEOTIDE SEQUENCE</scope>
    <source>
        <strain evidence="1">Fish Creek</strain>
    </source>
</reference>
<dbReference type="AlphaFoldDB" id="A0A976QS26"/>
<dbReference type="EC" id="2.7.1.50" evidence="1"/>
<dbReference type="SUPFAM" id="SSF53613">
    <property type="entry name" value="Ribokinase-like"/>
    <property type="match status" value="1"/>
</dbReference>
<accession>A0A976QS26</accession>
<dbReference type="OrthoDB" id="359884at2759"/>
<dbReference type="EMBL" id="CP056065">
    <property type="protein sequence ID" value="UKJ88456.2"/>
    <property type="molecule type" value="Genomic_DNA"/>
</dbReference>
<dbReference type="GO" id="GO:0004417">
    <property type="term" value="F:hydroxyethylthiazole kinase activity"/>
    <property type="evidence" value="ECO:0007669"/>
    <property type="project" value="UniProtKB-EC"/>
</dbReference>
<keyword evidence="1" id="KW-0808">Transferase</keyword>
<evidence type="ECO:0000313" key="1">
    <source>
        <dbReference type="EMBL" id="UKJ88456.2"/>
    </source>
</evidence>
<sequence length="376" mass="43244">MIKLCNIINKSIDFNLRKLLLNSKRIYTISSIKQSTHLPLEFKNKDYYGYKCTNRLIGDVTYNFKYYSKAKDEDVTAIIESGREFYEIQQEVNLSDFTSNYWRTLRVSKPVLLTFNVDKSSEPRMMDSVMGSGVHCKNVSSLDELFETILQYKEHKDLIGCYFNLDNNYDAYLAINKDLFEKIRLSSNSVFLDVTYPYYQSVDEYMKISKIINLVNPHVLRFCNGTLKFLLNTDLQCPLLKEDGTNEDFSMERCYYISEKYNLTVIDSSDNIVISNHNNMEVVVFPRLPQILNKIHGHNNCFGAVIASMTTLSSDNYLVPSSAAISGLDFVSSESAKNANGPGSMLHNMLDSIYNLSMSPDVISEHKTEVKFYKRK</sequence>
<gene>
    <name evidence="1" type="ORF">MACJ_000900</name>
</gene>
<protein>
    <submittedName>
        <fullName evidence="1">Hydroxyethylthiazole kinase</fullName>
        <ecNumber evidence="1">2.7.1.50</ecNumber>
    </submittedName>
</protein>
<name>A0A976QS26_THEOR</name>
<organism evidence="1 2">
    <name type="scientific">Theileria orientalis</name>
    <dbReference type="NCBI Taxonomy" id="68886"/>
    <lineage>
        <taxon>Eukaryota</taxon>
        <taxon>Sar</taxon>
        <taxon>Alveolata</taxon>
        <taxon>Apicomplexa</taxon>
        <taxon>Aconoidasida</taxon>
        <taxon>Piroplasmida</taxon>
        <taxon>Theileriidae</taxon>
        <taxon>Theileria</taxon>
    </lineage>
</organism>
<proteinExistence type="predicted"/>